<dbReference type="PANTHER" id="PTHR11260:SF760">
    <property type="entry name" value="GLUTATHIONE TRANSFERASE GST 23"/>
    <property type="match status" value="1"/>
</dbReference>
<sequence length="107" mass="11845">MTTGEAQAKLVHEAQQCLKMLETALEGKKFFGGDAFGYLDIVAGWYAYWLPIIEEVCGVAVVTDEALPLMKAWFDRVVAVDAVKATLPPRDKVLALNKARREQFLSA</sequence>
<evidence type="ECO:0000313" key="2">
    <source>
        <dbReference type="EMBL" id="KAF0913304.1"/>
    </source>
</evidence>
<dbReference type="Gene3D" id="1.20.1050.10">
    <property type="match status" value="1"/>
</dbReference>
<dbReference type="InterPro" id="IPR045074">
    <property type="entry name" value="GST_C_Tau"/>
</dbReference>
<dbReference type="GO" id="GO:0006749">
    <property type="term" value="P:glutathione metabolic process"/>
    <property type="evidence" value="ECO:0007669"/>
    <property type="project" value="InterPro"/>
</dbReference>
<dbReference type="InterPro" id="IPR036282">
    <property type="entry name" value="Glutathione-S-Trfase_C_sf"/>
</dbReference>
<dbReference type="InterPro" id="IPR010987">
    <property type="entry name" value="Glutathione-S-Trfase_C-like"/>
</dbReference>
<evidence type="ECO:0000259" key="1">
    <source>
        <dbReference type="PROSITE" id="PS50405"/>
    </source>
</evidence>
<dbReference type="OrthoDB" id="202840at2759"/>
<dbReference type="InterPro" id="IPR045073">
    <property type="entry name" value="Omega/Tau-like"/>
</dbReference>
<feature type="domain" description="GST C-terminal" evidence="1">
    <location>
        <begin position="1"/>
        <end position="96"/>
    </location>
</feature>
<dbReference type="AlphaFoldDB" id="A0A6G1DMI4"/>
<dbReference type="Proteomes" id="UP000479710">
    <property type="component" value="Unassembled WGS sequence"/>
</dbReference>
<organism evidence="2 3">
    <name type="scientific">Oryza meyeriana var. granulata</name>
    <dbReference type="NCBI Taxonomy" id="110450"/>
    <lineage>
        <taxon>Eukaryota</taxon>
        <taxon>Viridiplantae</taxon>
        <taxon>Streptophyta</taxon>
        <taxon>Embryophyta</taxon>
        <taxon>Tracheophyta</taxon>
        <taxon>Spermatophyta</taxon>
        <taxon>Magnoliopsida</taxon>
        <taxon>Liliopsida</taxon>
        <taxon>Poales</taxon>
        <taxon>Poaceae</taxon>
        <taxon>BOP clade</taxon>
        <taxon>Oryzoideae</taxon>
        <taxon>Oryzeae</taxon>
        <taxon>Oryzinae</taxon>
        <taxon>Oryza</taxon>
        <taxon>Oryza meyeriana</taxon>
    </lineage>
</organism>
<evidence type="ECO:0000313" key="3">
    <source>
        <dbReference type="Proteomes" id="UP000479710"/>
    </source>
</evidence>
<dbReference type="Pfam" id="PF00043">
    <property type="entry name" value="GST_C"/>
    <property type="match status" value="1"/>
</dbReference>
<dbReference type="GO" id="GO:0004364">
    <property type="term" value="F:glutathione transferase activity"/>
    <property type="evidence" value="ECO:0007669"/>
    <property type="project" value="InterPro"/>
</dbReference>
<accession>A0A6G1DMI4</accession>
<name>A0A6G1DMI4_9ORYZ</name>
<dbReference type="GO" id="GO:0005737">
    <property type="term" value="C:cytoplasm"/>
    <property type="evidence" value="ECO:0007669"/>
    <property type="project" value="TreeGrafter"/>
</dbReference>
<dbReference type="PROSITE" id="PS50405">
    <property type="entry name" value="GST_CTER"/>
    <property type="match status" value="1"/>
</dbReference>
<dbReference type="SUPFAM" id="SSF47616">
    <property type="entry name" value="GST C-terminal domain-like"/>
    <property type="match status" value="1"/>
</dbReference>
<gene>
    <name evidence="2" type="ORF">E2562_021954</name>
</gene>
<keyword evidence="3" id="KW-1185">Reference proteome</keyword>
<proteinExistence type="predicted"/>
<dbReference type="CDD" id="cd03185">
    <property type="entry name" value="GST_C_Tau"/>
    <property type="match status" value="1"/>
</dbReference>
<comment type="caution">
    <text evidence="2">The sequence shown here is derived from an EMBL/GenBank/DDBJ whole genome shotgun (WGS) entry which is preliminary data.</text>
</comment>
<protein>
    <recommendedName>
        <fullName evidence="1">GST C-terminal domain-containing protein</fullName>
    </recommendedName>
</protein>
<dbReference type="EMBL" id="SPHZ02000006">
    <property type="protein sequence ID" value="KAF0913304.1"/>
    <property type="molecule type" value="Genomic_DNA"/>
</dbReference>
<dbReference type="InterPro" id="IPR004046">
    <property type="entry name" value="GST_C"/>
</dbReference>
<reference evidence="2 3" key="1">
    <citation type="submission" date="2019-11" db="EMBL/GenBank/DDBJ databases">
        <title>Whole genome sequence of Oryza granulata.</title>
        <authorList>
            <person name="Li W."/>
        </authorList>
    </citation>
    <scope>NUCLEOTIDE SEQUENCE [LARGE SCALE GENOMIC DNA]</scope>
    <source>
        <strain evidence="3">cv. Menghai</strain>
        <tissue evidence="2">Leaf</tissue>
    </source>
</reference>
<dbReference type="PANTHER" id="PTHR11260">
    <property type="entry name" value="GLUTATHIONE S-TRANSFERASE, GST, SUPERFAMILY, GST DOMAIN CONTAINING"/>
    <property type="match status" value="1"/>
</dbReference>